<dbReference type="InterPro" id="IPR036597">
    <property type="entry name" value="Fido-like_dom_sf"/>
</dbReference>
<protein>
    <submittedName>
        <fullName evidence="3">Mobile mystery protein B</fullName>
    </submittedName>
</protein>
<proteinExistence type="predicted"/>
<dbReference type="PANTHER" id="PTHR13504:SF39">
    <property type="entry name" value="CELL FILAMENTATION PROTEIN"/>
    <property type="match status" value="1"/>
</dbReference>
<dbReference type="PANTHER" id="PTHR13504">
    <property type="entry name" value="FIDO DOMAIN-CONTAINING PROTEIN DDB_G0283145"/>
    <property type="match status" value="1"/>
</dbReference>
<accession>A0A4U2Z9V5</accession>
<name>A0A4U2Z9V5_9BACT</name>
<dbReference type="Proteomes" id="UP000309561">
    <property type="component" value="Unassembled WGS sequence"/>
</dbReference>
<dbReference type="AlphaFoldDB" id="A0A4U2Z9V5"/>
<evidence type="ECO:0000256" key="1">
    <source>
        <dbReference type="PIRSR" id="PIRSR640198-1"/>
    </source>
</evidence>
<reference evidence="3 4" key="1">
    <citation type="submission" date="2019-04" db="EMBL/GenBank/DDBJ databases">
        <title>Sulfurimonas crateris sp. nov. a facultative anaerobic sulfur-oxidizing chemolithautotrophic bacterium isolated from a terrestrial mud vulcano.</title>
        <authorList>
            <person name="Ratnikova N.M."/>
            <person name="Slobodkin A.I."/>
            <person name="Merkel A.Y."/>
            <person name="Novikov A."/>
            <person name="Bonch-Osmolovskaya E.A."/>
            <person name="Slobodkina G.B."/>
        </authorList>
    </citation>
    <scope>NUCLEOTIDE SEQUENCE [LARGE SCALE GENOMIC DNA]</scope>
    <source>
        <strain evidence="3 4">SN118</strain>
    </source>
</reference>
<dbReference type="InterPro" id="IPR040198">
    <property type="entry name" value="Fido_containing"/>
</dbReference>
<dbReference type="InterPro" id="IPR013436">
    <property type="entry name" value="Mobile_mystery_prot_B"/>
</dbReference>
<evidence type="ECO:0000313" key="4">
    <source>
        <dbReference type="Proteomes" id="UP000309561"/>
    </source>
</evidence>
<evidence type="ECO:0000259" key="2">
    <source>
        <dbReference type="PROSITE" id="PS51459"/>
    </source>
</evidence>
<feature type="domain" description="Fido" evidence="2">
    <location>
        <begin position="60"/>
        <end position="200"/>
    </location>
</feature>
<keyword evidence="4" id="KW-1185">Reference proteome</keyword>
<dbReference type="Gene3D" id="1.10.3290.10">
    <property type="entry name" value="Fido-like domain"/>
    <property type="match status" value="1"/>
</dbReference>
<dbReference type="Pfam" id="PF02661">
    <property type="entry name" value="Fic"/>
    <property type="match status" value="1"/>
</dbReference>
<feature type="active site" evidence="1">
    <location>
        <position position="134"/>
    </location>
</feature>
<dbReference type="EMBL" id="SZPX01000001">
    <property type="protein sequence ID" value="TKI70924.1"/>
    <property type="molecule type" value="Genomic_DNA"/>
</dbReference>
<dbReference type="SUPFAM" id="SSF140931">
    <property type="entry name" value="Fic-like"/>
    <property type="match status" value="1"/>
</dbReference>
<comment type="caution">
    <text evidence="3">The sequence shown here is derived from an EMBL/GenBank/DDBJ whole genome shotgun (WGS) entry which is preliminary data.</text>
</comment>
<dbReference type="OrthoDB" id="9813719at2"/>
<dbReference type="PROSITE" id="PS51459">
    <property type="entry name" value="FIDO"/>
    <property type="match status" value="1"/>
</dbReference>
<dbReference type="InterPro" id="IPR003812">
    <property type="entry name" value="Fido"/>
</dbReference>
<gene>
    <name evidence="3" type="ORF">FCU45_00605</name>
</gene>
<dbReference type="RefSeq" id="WP_137011246.1">
    <property type="nucleotide sequence ID" value="NZ_SZPX01000001.1"/>
</dbReference>
<evidence type="ECO:0000313" key="3">
    <source>
        <dbReference type="EMBL" id="TKI70924.1"/>
    </source>
</evidence>
<sequence length="200" mass="23447">MIDSTKPIDDATPINDVSGLKLPKGKVYTLKEIHEKEAQNIAKAILKYLSATPSTKEAPFSYSWMMELHYEMFGDVWEWAGKFRKIELSIGIQAYRVSMELKNLCDDVEYWSKNKTYDLFEIATRMHHRAVQIHPFQNGNGRWSRMLANIYLRQHGKMPVRWQEDLLAKENPKRSKYISALKKADNGDYSKLIEMHRVTY</sequence>
<organism evidence="3 4">
    <name type="scientific">Sulfurimonas crateris</name>
    <dbReference type="NCBI Taxonomy" id="2574727"/>
    <lineage>
        <taxon>Bacteria</taxon>
        <taxon>Pseudomonadati</taxon>
        <taxon>Campylobacterota</taxon>
        <taxon>Epsilonproteobacteria</taxon>
        <taxon>Campylobacterales</taxon>
        <taxon>Sulfurimonadaceae</taxon>
        <taxon>Sulfurimonas</taxon>
    </lineage>
</organism>
<dbReference type="NCBIfam" id="TIGR02613">
    <property type="entry name" value="mob_myst_B"/>
    <property type="match status" value="1"/>
</dbReference>